<dbReference type="Gene3D" id="1.10.510.10">
    <property type="entry name" value="Transferase(Phosphotransferase) domain 1"/>
    <property type="match status" value="1"/>
</dbReference>
<dbReference type="EMBL" id="JPFT01000006">
    <property type="protein sequence ID" value="KEQ32442.1"/>
    <property type="molecule type" value="Genomic_DNA"/>
</dbReference>
<dbReference type="EMBL" id="NCVJ01000021">
    <property type="protein sequence ID" value="ORO97326.1"/>
    <property type="molecule type" value="Genomic_DNA"/>
</dbReference>
<dbReference type="NCBIfam" id="TIGR03926">
    <property type="entry name" value="T7_EssB"/>
    <property type="match status" value="1"/>
</dbReference>
<reference evidence="4 6" key="1">
    <citation type="submission" date="2014-05" db="EMBL/GenBank/DDBJ databases">
        <authorList>
            <person name="Daugherty S.C."/>
            <person name="Tallon L.J."/>
            <person name="Sadzewicz L."/>
            <person name="Kilian M."/>
            <person name="Tettelin H."/>
        </authorList>
    </citation>
    <scope>NUCLEOTIDE SEQUENCE [LARGE SCALE GENOMIC DNA]</scope>
    <source>
        <strain evidence="4 6">SK1126</strain>
    </source>
</reference>
<evidence type="ECO:0000256" key="3">
    <source>
        <dbReference type="SAM" id="Phobius"/>
    </source>
</evidence>
<feature type="region of interest" description="Disordered" evidence="2">
    <location>
        <begin position="386"/>
        <end position="425"/>
    </location>
</feature>
<feature type="compositionally biased region" description="Low complexity" evidence="2">
    <location>
        <begin position="386"/>
        <end position="404"/>
    </location>
</feature>
<dbReference type="AlphaFoldDB" id="A0A081PP19"/>
<protein>
    <submittedName>
        <fullName evidence="4">Type VII secretion protein EssB</fullName>
    </submittedName>
</protein>
<comment type="similarity">
    <text evidence="1">Belongs to the EssB family.</text>
</comment>
<dbReference type="InterPro" id="IPR042565">
    <property type="entry name" value="T7SS_EssB_C"/>
</dbReference>
<accession>A0A081PP19</accession>
<dbReference type="Pfam" id="PF10140">
    <property type="entry name" value="YukC"/>
    <property type="match status" value="1"/>
</dbReference>
<dbReference type="Gene3D" id="1.25.40.680">
    <property type="entry name" value="Type VII secretion system EssB, C-terminal-like domain"/>
    <property type="match status" value="1"/>
</dbReference>
<evidence type="ECO:0000313" key="6">
    <source>
        <dbReference type="Proteomes" id="UP000028093"/>
    </source>
</evidence>
<sequence>MTEEKFIFGEQPFVYEKNETTWKLSLKRSDVASQDLRELLLLDLHHPFFLEQSMVSDEDSVTFSYQVEAHGLTYEEIKSRTISERIRLALNVFRLEGALELPVTFLLHPVNLFITKDAQAKIAYRGIPGLMVPQSISSEDFLRQAKCFTVTLFSDFDFMDLYNGSLELETLPDFLNDLCQADDIATAVTILERYYVEKSAKEQADLVLVPSRRHRVFKLATIWLTASVVLLIVPLIYLIFMQNPFKEKMLQADTAFIKVDYSAVITELEGIAPASLPNTQKYELAFSYIQGLEFSSEQKKVILNNVTLKSDELYLTYWIQVGRNRFEEALDIAKRINDSDLILYALTQEIKQVREDGKLSGKDRESKLNTLDSEYKKYWDSRSQLLTSDSSSNASTSSSPSSQDKPSESKPSSEKKTSPSSSSSN</sequence>
<dbReference type="PATRIC" id="fig|28037.99.peg.1318"/>
<evidence type="ECO:0000256" key="2">
    <source>
        <dbReference type="SAM" id="MobiDB-lite"/>
    </source>
</evidence>
<evidence type="ECO:0000313" key="7">
    <source>
        <dbReference type="Proteomes" id="UP000193234"/>
    </source>
</evidence>
<evidence type="ECO:0000256" key="1">
    <source>
        <dbReference type="ARBA" id="ARBA00010163"/>
    </source>
</evidence>
<evidence type="ECO:0000313" key="4">
    <source>
        <dbReference type="EMBL" id="KEQ32442.1"/>
    </source>
</evidence>
<reference evidence="5 7" key="2">
    <citation type="journal article" date="2016" name="Eur. J. Clin. Microbiol. Infect. Dis.">
        <title>Whole genome sequencing as a tool for phylogenetic analysis of clinical strains of Mitis group streptococci.</title>
        <authorList>
            <person name="Rasmussen L.H."/>
            <person name="Dargis R."/>
            <person name="Hojholt K."/>
            <person name="Christensen J.J."/>
            <person name="Skovgaard O."/>
            <person name="Justesen U.S."/>
            <person name="Rosenvinge F.S."/>
            <person name="Moser C."/>
            <person name="Lukjancenko O."/>
            <person name="Rasmussen S."/>
            <person name="Nielsen X.C."/>
        </authorList>
    </citation>
    <scope>NUCLEOTIDE SEQUENCE [LARGE SCALE GENOMIC DNA]</scope>
    <source>
        <strain evidence="5 7">RH_12363_08</strain>
    </source>
</reference>
<dbReference type="InterPro" id="IPR018778">
    <property type="entry name" value="T7SS_EssB"/>
</dbReference>
<keyword evidence="3" id="KW-0812">Transmembrane</keyword>
<keyword evidence="3" id="KW-0472">Membrane</keyword>
<dbReference type="Proteomes" id="UP000028093">
    <property type="component" value="Unassembled WGS sequence"/>
</dbReference>
<keyword evidence="3" id="KW-1133">Transmembrane helix</keyword>
<proteinExistence type="inferred from homology"/>
<comment type="caution">
    <text evidence="4">The sequence shown here is derived from an EMBL/GenBank/DDBJ whole genome shotgun (WGS) entry which is preliminary data.</text>
</comment>
<dbReference type="Proteomes" id="UP000193234">
    <property type="component" value="Unassembled WGS sequence"/>
</dbReference>
<feature type="transmembrane region" description="Helical" evidence="3">
    <location>
        <begin position="220"/>
        <end position="240"/>
    </location>
</feature>
<feature type="compositionally biased region" description="Basic and acidic residues" evidence="2">
    <location>
        <begin position="405"/>
        <end position="417"/>
    </location>
</feature>
<evidence type="ECO:0000313" key="5">
    <source>
        <dbReference type="EMBL" id="ORO97326.1"/>
    </source>
</evidence>
<gene>
    <name evidence="4" type="primary">essB</name>
    <name evidence="5" type="ORF">B7696_07555</name>
    <name evidence="4" type="ORF">SK1126_1404</name>
</gene>
<reference evidence="5" key="3">
    <citation type="submission" date="2017-04" db="EMBL/GenBank/DDBJ databases">
        <authorList>
            <person name="Afonso C.L."/>
            <person name="Miller P.J."/>
            <person name="Scott M.A."/>
            <person name="Spackman E."/>
            <person name="Goraichik I."/>
            <person name="Dimitrov K.M."/>
            <person name="Suarez D.L."/>
            <person name="Swayne D.E."/>
        </authorList>
    </citation>
    <scope>NUCLEOTIDE SEQUENCE</scope>
    <source>
        <strain evidence="5">RH_12363_08</strain>
    </source>
</reference>
<dbReference type="RefSeq" id="WP_020902057.1">
    <property type="nucleotide sequence ID" value="NZ_JALDWD010000002.1"/>
</dbReference>
<organism evidence="4 6">
    <name type="scientific">Streptococcus mitis</name>
    <dbReference type="NCBI Taxonomy" id="28037"/>
    <lineage>
        <taxon>Bacteria</taxon>
        <taxon>Bacillati</taxon>
        <taxon>Bacillota</taxon>
        <taxon>Bacilli</taxon>
        <taxon>Lactobacillales</taxon>
        <taxon>Streptococcaceae</taxon>
        <taxon>Streptococcus</taxon>
        <taxon>Streptococcus mitis group</taxon>
    </lineage>
</organism>
<name>A0A081PP19_STRMT</name>